<reference evidence="4" key="1">
    <citation type="journal article" date="2023" name="Mol. Biol. Evol.">
        <title>Third-Generation Sequencing Reveals the Adaptive Role of the Epigenome in Three Deep-Sea Polychaetes.</title>
        <authorList>
            <person name="Perez M."/>
            <person name="Aroh O."/>
            <person name="Sun Y."/>
            <person name="Lan Y."/>
            <person name="Juniper S.K."/>
            <person name="Young C.R."/>
            <person name="Angers B."/>
            <person name="Qian P.Y."/>
        </authorList>
    </citation>
    <scope>NUCLEOTIDE SEQUENCE</scope>
    <source>
        <strain evidence="4">R07B-5</strain>
    </source>
</reference>
<dbReference type="PROSITE" id="PS50082">
    <property type="entry name" value="WD_REPEATS_2"/>
    <property type="match status" value="4"/>
</dbReference>
<evidence type="ECO:0008006" key="6">
    <source>
        <dbReference type="Google" id="ProtNLM"/>
    </source>
</evidence>
<dbReference type="Gene3D" id="2.130.10.10">
    <property type="entry name" value="YVTN repeat-like/Quinoprotein amine dehydrogenase"/>
    <property type="match status" value="3"/>
</dbReference>
<protein>
    <recommendedName>
        <fullName evidence="6">WD repeat-containing protein 17</fullName>
    </recommendedName>
</protein>
<dbReference type="PRINTS" id="PR00320">
    <property type="entry name" value="GPROTEINBRPT"/>
</dbReference>
<dbReference type="CDD" id="cd00200">
    <property type="entry name" value="WD40"/>
    <property type="match status" value="1"/>
</dbReference>
<dbReference type="Proteomes" id="UP001209878">
    <property type="component" value="Unassembled WGS sequence"/>
</dbReference>
<dbReference type="AlphaFoldDB" id="A0AAD9NTX5"/>
<feature type="repeat" description="WD" evidence="3">
    <location>
        <begin position="537"/>
        <end position="579"/>
    </location>
</feature>
<evidence type="ECO:0000313" key="4">
    <source>
        <dbReference type="EMBL" id="KAK2182662.1"/>
    </source>
</evidence>
<dbReference type="InterPro" id="IPR036322">
    <property type="entry name" value="WD40_repeat_dom_sf"/>
</dbReference>
<dbReference type="InterPro" id="IPR001680">
    <property type="entry name" value="WD40_rpt"/>
</dbReference>
<dbReference type="SMART" id="SM00320">
    <property type="entry name" value="WD40"/>
    <property type="match status" value="11"/>
</dbReference>
<accession>A0AAD9NTX5</accession>
<dbReference type="PANTHER" id="PTHR44464:SF1">
    <property type="entry name" value="WD REPEAT-CONTAINING PROTEIN 17"/>
    <property type="match status" value="1"/>
</dbReference>
<dbReference type="PANTHER" id="PTHR44464">
    <property type="entry name" value="WD REPEAT-CONTAINING PROTEIN 17"/>
    <property type="match status" value="1"/>
</dbReference>
<feature type="repeat" description="WD" evidence="3">
    <location>
        <begin position="56"/>
        <end position="98"/>
    </location>
</feature>
<feature type="repeat" description="WD" evidence="3">
    <location>
        <begin position="580"/>
        <end position="622"/>
    </location>
</feature>
<sequence>MSSLLRQVALLAAGCQPWHKDVCAANGDRFAYCATLAVYIYELDRRFNEFKLHSIMSEHKKTITAISWNPTNVDLFASASVDNQLIIWNVAEQVVVAQLNNLYSHPTSIGWCTQEKDTLSYICELGPLCVWNITHISYPGTSPVSTHRETNFSVEVSMFRWHPTKAGKIAFGHGDGSMSLICPGTRSHKHVLLPEHAGDDDTLDPITALEWDPLSVTYLLSCNKHSGVRLIDTEAVSIIGTFQLPSAATRVHTLAWIRTAPGMFLTGDALTGVLRVWSVSKSTPIESIRLKKTGFHVLHVFSPTQGATSDNSDSCIRGLPTSTGSGSLSAGQNALPPAHVVCTFLDGGVGLYDLGKRRWNFLRDYGHIETIFDCQFKPDNPNLIATGSFDGTIKVWDVTTLTLVDSSPGNEGVIYSLNWAPGDLNCIAASTSKFGAFIWDISKGKVIKRFREHGKSSVFSVAWNQKDPKHIATCGGDGYCIVHQVDGKIVMKYKHPAAVFGCDWNPNNKDMLATGCHDKKVRIFYLSTTTEQPLKVFPGHTAKVFKVKWCPLREGILCSGSDDGTIRVWDYSQEACIMTLHGHTAPVRGLLWNTEIPYLLMSGSWDYSIRVWDTRDGVCLDDIRDHGADVYGLTSHSQRPFVLASCSRDSTMRVWSMAPLIQPLEISILAGLPFDKIIAPTEQVMSMRLGPQLCGRESRSLKQLLDELPQDDNIKRLRTCSNLFRGARGALNLWELVSVVGGQQDMELSPGYGKGIMHKKHIASFKAAEAQELEMVKMSKFGAGLGAPSKEERLREAADIHIRLGNVQKYCELMVELGQWEKALSVAPGVSVKYWTSLAQRRAESLMSEDSEDIIPLCAATGNARYLVKFFTGRGQLQNAMVTAVAASEGSIATPNPVVRTKDDHPASNGIDSIHTDLLGDTSARLADWYFSGGSGVLAACCHLAVDDAQGAMLKLLRSSEYELALSIGRVLEGVDKLTATAAEYLAQRCERLGRWDLAIDLLATVTDEKKLLAAKVCARCGETLDEINLLHEKAGFPAMDECLKVAESLQTEDSVMECVKYYLLSSSPELGLEIGLKHVKNVISGTQWQSGDVWDLLQLLASIRTEKLQQHQCNGLRTELLALCAYVGGLMAVRRRYNSIVVPLFRHVEELLRSDSADPALSISRVVSQMEAWKAYQVSTDVRSASEEVFLSVEQQEHYDELLLRAGPEPLFLGPDVVSSSNLPSHMKVYKSHLNKQIIRGPVYFLEDGQSAISISDAVMWAKVDPFSPFGSGLRINPF</sequence>
<keyword evidence="2" id="KW-0677">Repeat</keyword>
<comment type="caution">
    <text evidence="4">The sequence shown here is derived from an EMBL/GenBank/DDBJ whole genome shotgun (WGS) entry which is preliminary data.</text>
</comment>
<feature type="repeat" description="WD" evidence="3">
    <location>
        <begin position="364"/>
        <end position="406"/>
    </location>
</feature>
<evidence type="ECO:0000256" key="2">
    <source>
        <dbReference type="ARBA" id="ARBA00022737"/>
    </source>
</evidence>
<proteinExistence type="predicted"/>
<evidence type="ECO:0000256" key="1">
    <source>
        <dbReference type="ARBA" id="ARBA00022574"/>
    </source>
</evidence>
<evidence type="ECO:0000256" key="3">
    <source>
        <dbReference type="PROSITE-ProRule" id="PRU00221"/>
    </source>
</evidence>
<dbReference type="EMBL" id="JAODUO010000341">
    <property type="protein sequence ID" value="KAK2182662.1"/>
    <property type="molecule type" value="Genomic_DNA"/>
</dbReference>
<gene>
    <name evidence="4" type="ORF">NP493_341g00020</name>
</gene>
<organism evidence="4 5">
    <name type="scientific">Ridgeia piscesae</name>
    <name type="common">Tubeworm</name>
    <dbReference type="NCBI Taxonomy" id="27915"/>
    <lineage>
        <taxon>Eukaryota</taxon>
        <taxon>Metazoa</taxon>
        <taxon>Spiralia</taxon>
        <taxon>Lophotrochozoa</taxon>
        <taxon>Annelida</taxon>
        <taxon>Polychaeta</taxon>
        <taxon>Sedentaria</taxon>
        <taxon>Canalipalpata</taxon>
        <taxon>Sabellida</taxon>
        <taxon>Siboglinidae</taxon>
        <taxon>Ridgeia</taxon>
    </lineage>
</organism>
<evidence type="ECO:0000313" key="5">
    <source>
        <dbReference type="Proteomes" id="UP001209878"/>
    </source>
</evidence>
<dbReference type="PROSITE" id="PS50294">
    <property type="entry name" value="WD_REPEATS_REGION"/>
    <property type="match status" value="4"/>
</dbReference>
<dbReference type="InterPro" id="IPR019775">
    <property type="entry name" value="WD40_repeat_CS"/>
</dbReference>
<dbReference type="InterPro" id="IPR015943">
    <property type="entry name" value="WD40/YVTN_repeat-like_dom_sf"/>
</dbReference>
<dbReference type="PROSITE" id="PS00678">
    <property type="entry name" value="WD_REPEATS_1"/>
    <property type="match status" value="2"/>
</dbReference>
<dbReference type="InterPro" id="IPR020472">
    <property type="entry name" value="WD40_PAC1"/>
</dbReference>
<keyword evidence="5" id="KW-1185">Reference proteome</keyword>
<name>A0AAD9NTX5_RIDPI</name>
<keyword evidence="1 3" id="KW-0853">WD repeat</keyword>
<dbReference type="SUPFAM" id="SSF50978">
    <property type="entry name" value="WD40 repeat-like"/>
    <property type="match status" value="2"/>
</dbReference>
<dbReference type="Pfam" id="PF00400">
    <property type="entry name" value="WD40"/>
    <property type="match status" value="7"/>
</dbReference>